<dbReference type="PROSITE" id="PS01129">
    <property type="entry name" value="PSI_RLU"/>
    <property type="match status" value="1"/>
</dbReference>
<dbReference type="PROSITE" id="PS50889">
    <property type="entry name" value="S4"/>
    <property type="match status" value="1"/>
</dbReference>
<accession>A0A2K8UEP4</accession>
<keyword evidence="2 7" id="KW-0694">RNA-binding</keyword>
<dbReference type="InterPro" id="IPR050188">
    <property type="entry name" value="RluA_PseudoU_synthase"/>
</dbReference>
<feature type="domain" description="Pseudouridine synthase RsuA/RluA-like" evidence="9">
    <location>
        <begin position="96"/>
        <end position="245"/>
    </location>
</feature>
<protein>
    <recommendedName>
        <fullName evidence="8">Pseudouridine synthase</fullName>
        <ecNumber evidence="8">5.4.99.-</ecNumber>
    </recommendedName>
</protein>
<dbReference type="InterPro" id="IPR006225">
    <property type="entry name" value="PsdUridine_synth_RluC/D"/>
</dbReference>
<dbReference type="GO" id="GO:0000455">
    <property type="term" value="P:enzyme-directed rRNA pseudouridine synthesis"/>
    <property type="evidence" value="ECO:0007669"/>
    <property type="project" value="TreeGrafter"/>
</dbReference>
<comment type="similarity">
    <text evidence="1 8">Belongs to the pseudouridine synthase RluA family.</text>
</comment>
<evidence type="ECO:0000259" key="9">
    <source>
        <dbReference type="Pfam" id="PF00849"/>
    </source>
</evidence>
<reference evidence="10 11" key="1">
    <citation type="submission" date="2017-03" db="EMBL/GenBank/DDBJ databases">
        <title>Complete genome sequence of Candidatus 'Thiodictyon syntrophicum' sp. nov. strain Cad16T, a photolithoautotroph purple sulfur bacterium isolated from an alpine meromictic lake.</title>
        <authorList>
            <person name="Luedin S.M."/>
            <person name="Pothier J.F."/>
            <person name="Danza F."/>
            <person name="Storelli N."/>
            <person name="Wittwer M."/>
            <person name="Tonolla M."/>
        </authorList>
    </citation>
    <scope>NUCLEOTIDE SEQUENCE [LARGE SCALE GENOMIC DNA]</scope>
    <source>
        <strain evidence="10 11">Cad16T</strain>
    </source>
</reference>
<dbReference type="CDD" id="cd00165">
    <property type="entry name" value="S4"/>
    <property type="match status" value="1"/>
</dbReference>
<evidence type="ECO:0000256" key="2">
    <source>
        <dbReference type="ARBA" id="ARBA00022884"/>
    </source>
</evidence>
<evidence type="ECO:0000256" key="7">
    <source>
        <dbReference type="PROSITE-ProRule" id="PRU00182"/>
    </source>
</evidence>
<dbReference type="FunFam" id="3.30.2350.10:FF:000006">
    <property type="entry name" value="Pseudouridine synthase"/>
    <property type="match status" value="1"/>
</dbReference>
<keyword evidence="11" id="KW-1185">Reference proteome</keyword>
<dbReference type="InterPro" id="IPR006224">
    <property type="entry name" value="PsdUridine_synth_RluA-like_CS"/>
</dbReference>
<comment type="catalytic activity">
    <reaction evidence="4">
        <text>uridine(1911/1915/1917) in 23S rRNA = pseudouridine(1911/1915/1917) in 23S rRNA</text>
        <dbReference type="Rhea" id="RHEA:42524"/>
        <dbReference type="Rhea" id="RHEA-COMP:10097"/>
        <dbReference type="Rhea" id="RHEA-COMP:10098"/>
        <dbReference type="ChEBI" id="CHEBI:65314"/>
        <dbReference type="ChEBI" id="CHEBI:65315"/>
        <dbReference type="EC" id="5.4.99.23"/>
    </reaction>
</comment>
<dbReference type="EMBL" id="CP020370">
    <property type="protein sequence ID" value="AUB83571.1"/>
    <property type="molecule type" value="Genomic_DNA"/>
</dbReference>
<dbReference type="KEGG" id="tsy:THSYN_23240"/>
<name>A0A2K8UEP4_9GAMM</name>
<dbReference type="OrthoDB" id="9807829at2"/>
<feature type="active site" evidence="6">
    <location>
        <position position="142"/>
    </location>
</feature>
<comment type="function">
    <text evidence="5">Responsible for synthesis of pseudouridine from uracil at positions 1911, 1915 and 1917 in 23S ribosomal RNA.</text>
</comment>
<dbReference type="Proteomes" id="UP000232638">
    <property type="component" value="Chromosome"/>
</dbReference>
<dbReference type="InterPro" id="IPR036986">
    <property type="entry name" value="S4_RNA-bd_sf"/>
</dbReference>
<dbReference type="Gene3D" id="3.30.2350.10">
    <property type="entry name" value="Pseudouridine synthase"/>
    <property type="match status" value="1"/>
</dbReference>
<evidence type="ECO:0000313" key="10">
    <source>
        <dbReference type="EMBL" id="AUB83571.1"/>
    </source>
</evidence>
<keyword evidence="3 8" id="KW-0413">Isomerase</keyword>
<dbReference type="PANTHER" id="PTHR21600:SF44">
    <property type="entry name" value="RIBOSOMAL LARGE SUBUNIT PSEUDOURIDINE SYNTHASE D"/>
    <property type="match status" value="1"/>
</dbReference>
<dbReference type="EC" id="5.4.99.-" evidence="8"/>
<evidence type="ECO:0000256" key="8">
    <source>
        <dbReference type="RuleBase" id="RU362028"/>
    </source>
</evidence>
<evidence type="ECO:0000256" key="1">
    <source>
        <dbReference type="ARBA" id="ARBA00010876"/>
    </source>
</evidence>
<dbReference type="InterPro" id="IPR020103">
    <property type="entry name" value="PsdUridine_synth_cat_dom_sf"/>
</dbReference>
<evidence type="ECO:0000256" key="3">
    <source>
        <dbReference type="ARBA" id="ARBA00023235"/>
    </source>
</evidence>
<sequence>MSAGPVSRVRRTLRVESASAGQRLDQALAQAWPEFSRGCIQRWIEAGQVLVDGAPRRCRDRVWGHEAVALDAELVAVGRDSPQAIPLAVVYEDAMLLVIDKPAGLVVHPAAGNPDGTLLNALLHHAPGLAAVPRAGIVHRLDKDTSGLLVVAKTLQAHCSLVAQLKERTVHREYRALVVGELAGGGSVAAPIGRHPTQRTRMAVVPDGRAALTRYRVLERYPGHCLLGVELATGRTHQIRVHLAHVRHPLVGDPVYGVRPRPPKGCAPALVAAIQGFGRQALHAVRLGLEHPETGRPMAWEVPLAADLESLLELFRREAARGTDPT</sequence>
<dbReference type="SUPFAM" id="SSF55120">
    <property type="entry name" value="Pseudouridine synthase"/>
    <property type="match status" value="1"/>
</dbReference>
<dbReference type="RefSeq" id="WP_100921256.1">
    <property type="nucleotide sequence ID" value="NZ_CP020370.1"/>
</dbReference>
<dbReference type="NCBIfam" id="NF008385">
    <property type="entry name" value="PRK11180.1"/>
    <property type="match status" value="1"/>
</dbReference>
<dbReference type="CDD" id="cd02869">
    <property type="entry name" value="PseudoU_synth_RluA_like"/>
    <property type="match status" value="1"/>
</dbReference>
<evidence type="ECO:0000256" key="6">
    <source>
        <dbReference type="PIRSR" id="PIRSR606225-1"/>
    </source>
</evidence>
<dbReference type="GO" id="GO:0160140">
    <property type="term" value="F:23S rRNA pseudouridine(1911/1915/1917) synthase activity"/>
    <property type="evidence" value="ECO:0007669"/>
    <property type="project" value="UniProtKB-EC"/>
</dbReference>
<dbReference type="AlphaFoldDB" id="A0A2K8UEP4"/>
<dbReference type="Gene3D" id="3.10.290.10">
    <property type="entry name" value="RNA-binding S4 domain"/>
    <property type="match status" value="1"/>
</dbReference>
<dbReference type="GO" id="GO:0003723">
    <property type="term" value="F:RNA binding"/>
    <property type="evidence" value="ECO:0007669"/>
    <property type="project" value="UniProtKB-KW"/>
</dbReference>
<dbReference type="SUPFAM" id="SSF55174">
    <property type="entry name" value="Alpha-L RNA-binding motif"/>
    <property type="match status" value="1"/>
</dbReference>
<proteinExistence type="inferred from homology"/>
<dbReference type="PANTHER" id="PTHR21600">
    <property type="entry name" value="MITOCHONDRIAL RNA PSEUDOURIDINE SYNTHASE"/>
    <property type="match status" value="1"/>
</dbReference>
<dbReference type="NCBIfam" id="TIGR00005">
    <property type="entry name" value="rluA_subfam"/>
    <property type="match status" value="1"/>
</dbReference>
<organism evidence="10 11">
    <name type="scientific">Candidatus Thiodictyon syntrophicum</name>
    <dbReference type="NCBI Taxonomy" id="1166950"/>
    <lineage>
        <taxon>Bacteria</taxon>
        <taxon>Pseudomonadati</taxon>
        <taxon>Pseudomonadota</taxon>
        <taxon>Gammaproteobacteria</taxon>
        <taxon>Chromatiales</taxon>
        <taxon>Chromatiaceae</taxon>
        <taxon>Thiodictyon</taxon>
    </lineage>
</organism>
<evidence type="ECO:0000313" key="11">
    <source>
        <dbReference type="Proteomes" id="UP000232638"/>
    </source>
</evidence>
<comment type="catalytic activity">
    <reaction evidence="8">
        <text>a uridine in RNA = a pseudouridine in RNA</text>
        <dbReference type="Rhea" id="RHEA:48348"/>
        <dbReference type="Rhea" id="RHEA-COMP:12068"/>
        <dbReference type="Rhea" id="RHEA-COMP:12069"/>
        <dbReference type="ChEBI" id="CHEBI:65314"/>
        <dbReference type="ChEBI" id="CHEBI:65315"/>
    </reaction>
</comment>
<evidence type="ECO:0000256" key="4">
    <source>
        <dbReference type="ARBA" id="ARBA00036882"/>
    </source>
</evidence>
<dbReference type="InterPro" id="IPR006145">
    <property type="entry name" value="PsdUridine_synth_RsuA/RluA"/>
</dbReference>
<evidence type="ECO:0000256" key="5">
    <source>
        <dbReference type="ARBA" id="ARBA00056072"/>
    </source>
</evidence>
<gene>
    <name evidence="10" type="ORF">THSYN_23240</name>
</gene>
<dbReference type="Pfam" id="PF00849">
    <property type="entry name" value="PseudoU_synth_2"/>
    <property type="match status" value="1"/>
</dbReference>